<proteinExistence type="predicted"/>
<sequence>MNRLHPSPWRLFDLVFRWLGAQFYLLSSQPAGNGSKGVGNWNFRFQEGPKERLNMLVVYMGIQYNIQAQYGDMQELKMHKQGPKISSVNGPKKGAQKKFRQQNHELNRPKPLYWVTFRFRTGS</sequence>
<keyword evidence="2" id="KW-0732">Signal</keyword>
<dbReference type="InParanoid" id="M1CG47"/>
<feature type="signal peptide" evidence="2">
    <location>
        <begin position="1"/>
        <end position="28"/>
    </location>
</feature>
<dbReference type="Gramene" id="PGSC0003DMT400066755">
    <property type="protein sequence ID" value="PGSC0003DMT400066755"/>
    <property type="gene ID" value="PGSC0003DMG400025950"/>
</dbReference>
<organism evidence="3 4">
    <name type="scientific">Solanum tuberosum</name>
    <name type="common">Potato</name>
    <dbReference type="NCBI Taxonomy" id="4113"/>
    <lineage>
        <taxon>Eukaryota</taxon>
        <taxon>Viridiplantae</taxon>
        <taxon>Streptophyta</taxon>
        <taxon>Embryophyta</taxon>
        <taxon>Tracheophyta</taxon>
        <taxon>Spermatophyta</taxon>
        <taxon>Magnoliopsida</taxon>
        <taxon>eudicotyledons</taxon>
        <taxon>Gunneridae</taxon>
        <taxon>Pentapetalae</taxon>
        <taxon>asterids</taxon>
        <taxon>lamiids</taxon>
        <taxon>Solanales</taxon>
        <taxon>Solanaceae</taxon>
        <taxon>Solanoideae</taxon>
        <taxon>Solaneae</taxon>
        <taxon>Solanum</taxon>
    </lineage>
</organism>
<feature type="chain" id="PRO_5004013167" evidence="2">
    <location>
        <begin position="29"/>
        <end position="123"/>
    </location>
</feature>
<dbReference type="AlphaFoldDB" id="M1CG47"/>
<name>M1CG47_SOLTU</name>
<reference evidence="3" key="2">
    <citation type="submission" date="2015-06" db="UniProtKB">
        <authorList>
            <consortium name="EnsemblPlants"/>
        </authorList>
    </citation>
    <scope>IDENTIFICATION</scope>
    <source>
        <strain evidence="3">DM1-3 516 R44</strain>
    </source>
</reference>
<feature type="region of interest" description="Disordered" evidence="1">
    <location>
        <begin position="80"/>
        <end position="103"/>
    </location>
</feature>
<reference evidence="4" key="1">
    <citation type="journal article" date="2011" name="Nature">
        <title>Genome sequence and analysis of the tuber crop potato.</title>
        <authorList>
            <consortium name="The Potato Genome Sequencing Consortium"/>
        </authorList>
    </citation>
    <scope>NUCLEOTIDE SEQUENCE [LARGE SCALE GENOMIC DNA]</scope>
    <source>
        <strain evidence="4">cv. DM1-3 516 R44</strain>
    </source>
</reference>
<dbReference type="HOGENOM" id="CLU_2019294_0_0_1"/>
<evidence type="ECO:0000313" key="4">
    <source>
        <dbReference type="Proteomes" id="UP000011115"/>
    </source>
</evidence>
<keyword evidence="4" id="KW-1185">Reference proteome</keyword>
<evidence type="ECO:0000256" key="2">
    <source>
        <dbReference type="SAM" id="SignalP"/>
    </source>
</evidence>
<dbReference type="EnsemblPlants" id="PGSC0003DMT400066755">
    <property type="protein sequence ID" value="PGSC0003DMT400066755"/>
    <property type="gene ID" value="PGSC0003DMG400025950"/>
</dbReference>
<dbReference type="Proteomes" id="UP000011115">
    <property type="component" value="Unassembled WGS sequence"/>
</dbReference>
<evidence type="ECO:0000313" key="3">
    <source>
        <dbReference type="EnsemblPlants" id="PGSC0003DMT400066755"/>
    </source>
</evidence>
<protein>
    <submittedName>
        <fullName evidence="3">Uncharacterized protein</fullName>
    </submittedName>
</protein>
<accession>M1CG47</accession>
<dbReference type="PaxDb" id="4113-PGSC0003DMT400066755"/>
<evidence type="ECO:0000256" key="1">
    <source>
        <dbReference type="SAM" id="MobiDB-lite"/>
    </source>
</evidence>